<name>A0A2Z3H6W6_9BACT</name>
<dbReference type="PANTHER" id="PTHR30093">
    <property type="entry name" value="GENERAL SECRETION PATHWAY PROTEIN G"/>
    <property type="match status" value="1"/>
</dbReference>
<dbReference type="Pfam" id="PF07596">
    <property type="entry name" value="SBP_bac_10"/>
    <property type="match status" value="1"/>
</dbReference>
<dbReference type="NCBIfam" id="TIGR04294">
    <property type="entry name" value="pre_pil_HX9DG"/>
    <property type="match status" value="1"/>
</dbReference>
<evidence type="ECO:0000313" key="3">
    <source>
        <dbReference type="Proteomes" id="UP000245802"/>
    </source>
</evidence>
<organism evidence="2 3">
    <name type="scientific">Gemmata obscuriglobus</name>
    <dbReference type="NCBI Taxonomy" id="114"/>
    <lineage>
        <taxon>Bacteria</taxon>
        <taxon>Pseudomonadati</taxon>
        <taxon>Planctomycetota</taxon>
        <taxon>Planctomycetia</taxon>
        <taxon>Gemmatales</taxon>
        <taxon>Gemmataceae</taxon>
        <taxon>Gemmata</taxon>
    </lineage>
</organism>
<protein>
    <submittedName>
        <fullName evidence="2">DUF1559 domain-containing protein</fullName>
    </submittedName>
</protein>
<dbReference type="OrthoDB" id="251754at2"/>
<keyword evidence="3" id="KW-1185">Reference proteome</keyword>
<feature type="domain" description="DUF1559" evidence="1">
    <location>
        <begin position="1"/>
        <end position="315"/>
    </location>
</feature>
<dbReference type="PANTHER" id="PTHR30093:SF2">
    <property type="entry name" value="TYPE II SECRETION SYSTEM PROTEIN H"/>
    <property type="match status" value="1"/>
</dbReference>
<accession>A0A2Z3H6W6</accession>
<dbReference type="Proteomes" id="UP000245802">
    <property type="component" value="Chromosome"/>
</dbReference>
<dbReference type="AlphaFoldDB" id="A0A2Z3H6W6"/>
<proteinExistence type="predicted"/>
<evidence type="ECO:0000313" key="2">
    <source>
        <dbReference type="EMBL" id="AWM36720.1"/>
    </source>
</evidence>
<reference evidence="2 3" key="1">
    <citation type="submission" date="2018-01" db="EMBL/GenBank/DDBJ databases">
        <title>G. obscuriglobus.</title>
        <authorList>
            <person name="Franke J."/>
            <person name="Blomberg W."/>
            <person name="Selmecki A."/>
        </authorList>
    </citation>
    <scope>NUCLEOTIDE SEQUENCE [LARGE SCALE GENOMIC DNA]</scope>
    <source>
        <strain evidence="2 3">DSM 5831</strain>
    </source>
</reference>
<dbReference type="InterPro" id="IPR011453">
    <property type="entry name" value="DUF1559"/>
</dbReference>
<dbReference type="KEGG" id="gog:C1280_06585"/>
<gene>
    <name evidence="2" type="ORF">C1280_06585</name>
</gene>
<dbReference type="EMBL" id="CP025958">
    <property type="protein sequence ID" value="AWM36720.1"/>
    <property type="molecule type" value="Genomic_DNA"/>
</dbReference>
<sequence>MRCANSLKQVALGLHGFESARGRFPPAAAPASGDSFQTPQGRYRGSPKYVSNNRMGRYNWVMVTLPYVEADAYYQQAVEAEGAGLNNPVSPYYAGGRSGLAASLPKLFLCPAESIADPVYARAAPFDPSGATTYTSLCSYVINSGTYLHSGNPGDDEQFDVPDDGVGYWSSTTRITHITDGTSNTLLLGERAFTDPGYEIVAKAVINEQLAAMGYPAAYYDLLCGLFGDRLEALGAWDGVTPNDFVSPRGYAVSGTPINYRIQLTPAQLANPSGSDPAFLLAYAQRRRAYGSGHPSGANFAFVDGSVRFLNSATPFQLVRNVSSIAGGEVIPGDF</sequence>
<dbReference type="InterPro" id="IPR027558">
    <property type="entry name" value="Pre_pil_HX9DG_C"/>
</dbReference>
<evidence type="ECO:0000259" key="1">
    <source>
        <dbReference type="Pfam" id="PF07596"/>
    </source>
</evidence>